<evidence type="ECO:0000313" key="7">
    <source>
        <dbReference type="EMBL" id="CDG71777.1"/>
    </source>
</evidence>
<evidence type="ECO:0000256" key="3">
    <source>
        <dbReference type="ARBA" id="ARBA00023015"/>
    </source>
</evidence>
<evidence type="ECO:0000256" key="4">
    <source>
        <dbReference type="ARBA" id="ARBA00023163"/>
    </source>
</evidence>
<keyword evidence="4" id="KW-0804">Transcription</keyword>
<dbReference type="PANTHER" id="PTHR13556:SF2">
    <property type="entry name" value="TRANSCRIPTIONAL ADAPTER 3"/>
    <property type="match status" value="1"/>
</dbReference>
<dbReference type="Pfam" id="PF10198">
    <property type="entry name" value="Ada3"/>
    <property type="match status" value="1"/>
</dbReference>
<name>T2MIN1_HYDVU</name>
<dbReference type="PANTHER" id="PTHR13556">
    <property type="entry name" value="TRANSCRIPTIONAL ADAPTER 3-RELATED"/>
    <property type="match status" value="1"/>
</dbReference>
<dbReference type="GO" id="GO:0005634">
    <property type="term" value="C:nucleus"/>
    <property type="evidence" value="ECO:0007669"/>
    <property type="project" value="UniProtKB-SubCell"/>
</dbReference>
<dbReference type="AlphaFoldDB" id="T2MIN1"/>
<feature type="region of interest" description="Disordered" evidence="6">
    <location>
        <begin position="114"/>
        <end position="137"/>
    </location>
</feature>
<dbReference type="OrthoDB" id="1232at2759"/>
<sequence>MDIPLQLHEFYPLNHVEKCPTYTETLLRLEFVQFSDLDALYTDLETLQGAANIRLRKLEEEVKILSEWCDLKDRLKSDIDLNFTNSITSKRTRSGQVDECKVLKKQKIEEPAKVNISKGRSKSKPNTDSSDNDVCSSKPKLTYEAPNKFWSYVEPYCSDILPEQITAIEESLSSKAEISEYYKMPALGVHYSEVWNKEDFLEEQLQSAKIDKKRSSPISNVNLTERLNNDSALLTEKEECSYGSFTQRLISALVDENIMAPVCEKDLHDAVKLDSNKTEIRPHKNLSNNNHSKSLESAIKEELYSLGLIDALNEEENKDDDDEILMELRRLQNELKAVRSHNKHCVSKLVARAKIAMKKQEVRQKAKILDAEVVDIFRKFSSSKAKKKGLSRKDREMAWKVYNERKALWEIVDNEDAENKVE</sequence>
<comment type="subcellular location">
    <subcellularLocation>
        <location evidence="1">Nucleus</location>
    </subcellularLocation>
</comment>
<protein>
    <submittedName>
        <fullName evidence="7">Transcriptional adapter 3</fullName>
    </submittedName>
</protein>
<comment type="similarity">
    <text evidence="2">Belongs to the NGG1 family.</text>
</comment>
<evidence type="ECO:0000256" key="2">
    <source>
        <dbReference type="ARBA" id="ARBA00005330"/>
    </source>
</evidence>
<dbReference type="GO" id="GO:0006357">
    <property type="term" value="P:regulation of transcription by RNA polymerase II"/>
    <property type="evidence" value="ECO:0007669"/>
    <property type="project" value="TreeGrafter"/>
</dbReference>
<reference evidence="7" key="1">
    <citation type="journal article" date="2013" name="Genome Biol. Evol.">
        <title>Punctuated emergences of genetic and phenotypic innovations in eumetazoan, bilaterian, euteleostome, and hominidae ancestors.</title>
        <authorList>
            <person name="Wenger Y."/>
            <person name="Galliot B."/>
        </authorList>
    </citation>
    <scope>NUCLEOTIDE SEQUENCE</scope>
    <source>
        <tissue evidence="7">Whole animals</tissue>
    </source>
</reference>
<keyword evidence="3" id="KW-0805">Transcription regulation</keyword>
<gene>
    <name evidence="7" type="primary">TADA3</name>
</gene>
<dbReference type="GO" id="GO:0000124">
    <property type="term" value="C:SAGA complex"/>
    <property type="evidence" value="ECO:0007669"/>
    <property type="project" value="TreeGrafter"/>
</dbReference>
<feature type="compositionally biased region" description="Polar residues" evidence="6">
    <location>
        <begin position="124"/>
        <end position="135"/>
    </location>
</feature>
<dbReference type="InterPro" id="IPR019340">
    <property type="entry name" value="Histone_AcTrfase_su3"/>
</dbReference>
<evidence type="ECO:0000256" key="1">
    <source>
        <dbReference type="ARBA" id="ARBA00004123"/>
    </source>
</evidence>
<proteinExistence type="evidence at transcript level"/>
<dbReference type="EMBL" id="HAAD01005545">
    <property type="protein sequence ID" value="CDG71777.1"/>
    <property type="molecule type" value="mRNA"/>
</dbReference>
<organism evidence="7">
    <name type="scientific">Hydra vulgaris</name>
    <name type="common">Hydra</name>
    <name type="synonym">Hydra attenuata</name>
    <dbReference type="NCBI Taxonomy" id="6087"/>
    <lineage>
        <taxon>Eukaryota</taxon>
        <taxon>Metazoa</taxon>
        <taxon>Cnidaria</taxon>
        <taxon>Hydrozoa</taxon>
        <taxon>Hydroidolina</taxon>
        <taxon>Anthoathecata</taxon>
        <taxon>Aplanulata</taxon>
        <taxon>Hydridae</taxon>
        <taxon>Hydra</taxon>
    </lineage>
</organism>
<keyword evidence="5" id="KW-0539">Nucleus</keyword>
<dbReference type="GO" id="GO:0003713">
    <property type="term" value="F:transcription coactivator activity"/>
    <property type="evidence" value="ECO:0007669"/>
    <property type="project" value="TreeGrafter"/>
</dbReference>
<accession>T2MIN1</accession>
<evidence type="ECO:0000256" key="5">
    <source>
        <dbReference type="ARBA" id="ARBA00023242"/>
    </source>
</evidence>
<evidence type="ECO:0000256" key="6">
    <source>
        <dbReference type="SAM" id="MobiDB-lite"/>
    </source>
</evidence>